<dbReference type="EC" id="2.1.1.80" evidence="2"/>
<dbReference type="Pfam" id="PF01739">
    <property type="entry name" value="CheR"/>
    <property type="match status" value="1"/>
</dbReference>
<dbReference type="Gene3D" id="1.10.155.10">
    <property type="entry name" value="Chemotaxis receptor methyltransferase CheR, N-terminal domain"/>
    <property type="match status" value="1"/>
</dbReference>
<dbReference type="Pfam" id="PF03705">
    <property type="entry name" value="CheR_N"/>
    <property type="match status" value="1"/>
</dbReference>
<dbReference type="Proteomes" id="UP000037178">
    <property type="component" value="Unassembled WGS sequence"/>
</dbReference>
<dbReference type="InterPro" id="IPR000014">
    <property type="entry name" value="PAS"/>
</dbReference>
<dbReference type="PROSITE" id="PS50123">
    <property type="entry name" value="CHER"/>
    <property type="match status" value="1"/>
</dbReference>
<name>A0A0J9EC02_9RHOB</name>
<dbReference type="PANTHER" id="PTHR24422">
    <property type="entry name" value="CHEMOTAXIS PROTEIN METHYLTRANSFERASE"/>
    <property type="match status" value="1"/>
</dbReference>
<dbReference type="CDD" id="cd16434">
    <property type="entry name" value="CheB-CheR_fusion"/>
    <property type="match status" value="1"/>
</dbReference>
<organism evidence="10 11">
    <name type="scientific">Candidatus Rhodobacter oscarellae</name>
    <dbReference type="NCBI Taxonomy" id="1675527"/>
    <lineage>
        <taxon>Bacteria</taxon>
        <taxon>Pseudomonadati</taxon>
        <taxon>Pseudomonadota</taxon>
        <taxon>Alphaproteobacteria</taxon>
        <taxon>Rhodobacterales</taxon>
        <taxon>Rhodobacter group</taxon>
        <taxon>Rhodobacter</taxon>
    </lineage>
</organism>
<dbReference type="EMBL" id="LFTY01000001">
    <property type="protein sequence ID" value="KMW60302.1"/>
    <property type="molecule type" value="Genomic_DNA"/>
</dbReference>
<dbReference type="InterPro" id="IPR036804">
    <property type="entry name" value="CheR_N_sf"/>
</dbReference>
<evidence type="ECO:0000259" key="8">
    <source>
        <dbReference type="PROSITE" id="PS50122"/>
    </source>
</evidence>
<dbReference type="AlphaFoldDB" id="A0A0J9EC02"/>
<dbReference type="SMART" id="SM00091">
    <property type="entry name" value="PAS"/>
    <property type="match status" value="1"/>
</dbReference>
<evidence type="ECO:0000256" key="4">
    <source>
        <dbReference type="ARBA" id="ARBA00022679"/>
    </source>
</evidence>
<dbReference type="GO" id="GO:0006935">
    <property type="term" value="P:chemotaxis"/>
    <property type="evidence" value="ECO:0007669"/>
    <property type="project" value="UniProtKB-UniRule"/>
</dbReference>
<feature type="active site" evidence="6">
    <location>
        <position position="141"/>
    </location>
</feature>
<dbReference type="InterPro" id="IPR050903">
    <property type="entry name" value="Bact_Chemotaxis_MeTrfase"/>
</dbReference>
<dbReference type="SMART" id="SM00138">
    <property type="entry name" value="MeTrc"/>
    <property type="match status" value="1"/>
</dbReference>
<evidence type="ECO:0000256" key="2">
    <source>
        <dbReference type="ARBA" id="ARBA00012534"/>
    </source>
</evidence>
<dbReference type="PATRIC" id="fig|1675527.3.peg.507"/>
<evidence type="ECO:0000256" key="3">
    <source>
        <dbReference type="ARBA" id="ARBA00022603"/>
    </source>
</evidence>
<dbReference type="Gene3D" id="3.30.450.20">
    <property type="entry name" value="PAS domain"/>
    <property type="match status" value="1"/>
</dbReference>
<evidence type="ECO:0000256" key="1">
    <source>
        <dbReference type="ARBA" id="ARBA00001541"/>
    </source>
</evidence>
<keyword evidence="7" id="KW-0175">Coiled coil</keyword>
<evidence type="ECO:0000259" key="9">
    <source>
        <dbReference type="PROSITE" id="PS50123"/>
    </source>
</evidence>
<feature type="active site" evidence="6">
    <location>
        <position position="48"/>
    </location>
</feature>
<dbReference type="PROSITE" id="PS50122">
    <property type="entry name" value="CHEB"/>
    <property type="match status" value="1"/>
</dbReference>
<comment type="catalytic activity">
    <reaction evidence="1">
        <text>L-glutamyl-[protein] + S-adenosyl-L-methionine = [protein]-L-glutamate 5-O-methyl ester + S-adenosyl-L-homocysteine</text>
        <dbReference type="Rhea" id="RHEA:24452"/>
        <dbReference type="Rhea" id="RHEA-COMP:10208"/>
        <dbReference type="Rhea" id="RHEA-COMP:10311"/>
        <dbReference type="ChEBI" id="CHEBI:29973"/>
        <dbReference type="ChEBI" id="CHEBI:57856"/>
        <dbReference type="ChEBI" id="CHEBI:59789"/>
        <dbReference type="ChEBI" id="CHEBI:82795"/>
        <dbReference type="EC" id="2.1.1.80"/>
    </reaction>
</comment>
<dbReference type="InterPro" id="IPR029063">
    <property type="entry name" value="SAM-dependent_MTases_sf"/>
</dbReference>
<feature type="active site" evidence="6">
    <location>
        <position position="21"/>
    </location>
</feature>
<dbReference type="Gene3D" id="3.40.50.180">
    <property type="entry name" value="Methylesterase CheB, C-terminal domain"/>
    <property type="match status" value="1"/>
</dbReference>
<dbReference type="InterPro" id="IPR022641">
    <property type="entry name" value="CheR_N"/>
</dbReference>
<dbReference type="GO" id="GO:0032259">
    <property type="term" value="P:methylation"/>
    <property type="evidence" value="ECO:0007669"/>
    <property type="project" value="UniProtKB-KW"/>
</dbReference>
<dbReference type="Gene3D" id="3.40.50.150">
    <property type="entry name" value="Vaccinia Virus protein VP39"/>
    <property type="match status" value="1"/>
</dbReference>
<accession>A0A0J9EC02</accession>
<feature type="domain" description="CheB-type methylesterase" evidence="8">
    <location>
        <begin position="12"/>
        <end position="192"/>
    </location>
</feature>
<dbReference type="SUPFAM" id="SSF55785">
    <property type="entry name" value="PYP-like sensor domain (PAS domain)"/>
    <property type="match status" value="1"/>
</dbReference>
<dbReference type="CDD" id="cd00130">
    <property type="entry name" value="PAS"/>
    <property type="match status" value="1"/>
</dbReference>
<dbReference type="SUPFAM" id="SSF53335">
    <property type="entry name" value="S-adenosyl-L-methionine-dependent methyltransferases"/>
    <property type="match status" value="1"/>
</dbReference>
<dbReference type="STRING" id="1675527.AIOL_000455"/>
<dbReference type="GO" id="GO:0005737">
    <property type="term" value="C:cytoplasm"/>
    <property type="evidence" value="ECO:0007669"/>
    <property type="project" value="InterPro"/>
</dbReference>
<sequence>MSSPAESKEEKPLFYVGIAASAGGLEAATLLAQNLPGSASSVYILAQHMSPTHNSLLTSIISRETSLPVLDITDGMEPKANTIYVTPPNHDVVLKDGKLRLMAPSGHASSPKPSADRLFDSLAKNVGAKCLAIVLSGTGSDGSYGVQSVREAGGITIAQEPSSAKYDGMPASAIETGFVDLTLTPEQIGRHLNRILTRPDDLQDLQQLNRRTVRLTDLMHILLARTQVDFRDYKENTVNRRIARRMVALGIDEYDDYVDYCRRSETEVDALFRDLLISVTRFFRDPMHFDQFARVIEELVRDHSSGQLRVWVIGCATGEEAYSLAILFAEALGGLDALSSMGLQVFATDIDSRALEVARKGVYPISAASDIPSNLTEKYFEVDGANLRVKPALRKLILFSYHNVAQDPPFKNVDLVSLRNILIYFNARLQERVLRRVHSALLPSGRLFLGTSETVGATHAYFEARVGLDKVFSRRDVRTKYEEPNFNLSRSRRQAWERSNADKQEGARGQMFETLARTVAPNGFITTRNGEIVRVFGNISNIVEVSEHSALNMDTKILLKGLRDEASSLISVSLKMNETRSGRWHDMGEPGDKQVRIRAFPIQNEDGGEDHVLFAVESREGKAALPKVTELSAAERAKYVLEMEREMVATREALEQTVEELQTSNEELQSVNEELQSANEELQATNEELETSNEELESTNEELITVNEEMHVGTYELETVTSELTAVLDHVPYPILVVDPALLIRRLSEPALAFFGIDELPVTGMHLAQTQPHPDFPELAKLCSEAFRLRKAMSIEVHVDGQHYWLGIHPFSDSAGQASGMNVTVVPQRNGEDLLSP</sequence>
<feature type="domain" description="CheR-type methyltransferase" evidence="9">
    <location>
        <begin position="203"/>
        <end position="485"/>
    </location>
</feature>
<dbReference type="CDD" id="cd02440">
    <property type="entry name" value="AdoMet_MTases"/>
    <property type="match status" value="1"/>
</dbReference>
<dbReference type="InterPro" id="IPR035965">
    <property type="entry name" value="PAS-like_dom_sf"/>
</dbReference>
<proteinExistence type="predicted"/>
<keyword evidence="5" id="KW-0949">S-adenosyl-L-methionine</keyword>
<keyword evidence="4 10" id="KW-0808">Transferase</keyword>
<dbReference type="InterPro" id="IPR000673">
    <property type="entry name" value="Sig_transdc_resp-reg_Me-estase"/>
</dbReference>
<evidence type="ECO:0000313" key="10">
    <source>
        <dbReference type="EMBL" id="KMW60302.1"/>
    </source>
</evidence>
<gene>
    <name evidence="10" type="ORF">AIOL_000455</name>
</gene>
<keyword evidence="6" id="KW-0145">Chemotaxis</keyword>
<dbReference type="InterPro" id="IPR022642">
    <property type="entry name" value="CheR_C"/>
</dbReference>
<evidence type="ECO:0000313" key="11">
    <source>
        <dbReference type="Proteomes" id="UP000037178"/>
    </source>
</evidence>
<dbReference type="SUPFAM" id="SSF52738">
    <property type="entry name" value="Methylesterase CheB, C-terminal domain"/>
    <property type="match status" value="1"/>
</dbReference>
<evidence type="ECO:0000256" key="6">
    <source>
        <dbReference type="PROSITE-ProRule" id="PRU00050"/>
    </source>
</evidence>
<comment type="caution">
    <text evidence="10">The sequence shown here is derived from an EMBL/GenBank/DDBJ whole genome shotgun (WGS) entry which is preliminary data.</text>
</comment>
<protein>
    <recommendedName>
        <fullName evidence="2">protein-glutamate O-methyltransferase</fullName>
        <ecNumber evidence="2">2.1.1.80</ecNumber>
    </recommendedName>
</protein>
<dbReference type="GO" id="GO:0008984">
    <property type="term" value="F:protein-glutamate methylesterase activity"/>
    <property type="evidence" value="ECO:0007669"/>
    <property type="project" value="InterPro"/>
</dbReference>
<keyword evidence="11" id="KW-1185">Reference proteome</keyword>
<evidence type="ECO:0000256" key="5">
    <source>
        <dbReference type="ARBA" id="ARBA00022691"/>
    </source>
</evidence>
<feature type="coiled-coil region" evidence="7">
    <location>
        <begin position="640"/>
        <end position="709"/>
    </location>
</feature>
<keyword evidence="6" id="KW-0378">Hydrolase</keyword>
<dbReference type="SUPFAM" id="SSF47757">
    <property type="entry name" value="Chemotaxis receptor methyltransferase CheR, N-terminal domain"/>
    <property type="match status" value="1"/>
</dbReference>
<evidence type="ECO:0000256" key="7">
    <source>
        <dbReference type="SAM" id="Coils"/>
    </source>
</evidence>
<dbReference type="GO" id="GO:0000156">
    <property type="term" value="F:phosphorelay response regulator activity"/>
    <property type="evidence" value="ECO:0007669"/>
    <property type="project" value="InterPro"/>
</dbReference>
<reference evidence="10 11" key="1">
    <citation type="submission" date="2015-06" db="EMBL/GenBank/DDBJ databases">
        <title>Draft genome sequence of an Alphaproteobacteria species associated to the Mediterranean sponge Oscarella lobularis.</title>
        <authorList>
            <person name="Jourda C."/>
            <person name="Santini S."/>
            <person name="Claverie J.-M."/>
        </authorList>
    </citation>
    <scope>NUCLEOTIDE SEQUENCE [LARGE SCALE GENOMIC DNA]</scope>
    <source>
        <strain evidence="10">IGS</strain>
    </source>
</reference>
<dbReference type="PRINTS" id="PR00996">
    <property type="entry name" value="CHERMTFRASE"/>
</dbReference>
<dbReference type="Pfam" id="PF01339">
    <property type="entry name" value="CheB_methylest"/>
    <property type="match status" value="1"/>
</dbReference>
<dbReference type="GO" id="GO:0008983">
    <property type="term" value="F:protein-glutamate O-methyltransferase activity"/>
    <property type="evidence" value="ECO:0007669"/>
    <property type="project" value="UniProtKB-EC"/>
</dbReference>
<dbReference type="PANTHER" id="PTHR24422:SF10">
    <property type="entry name" value="CHEMOTAXIS PROTEIN METHYLTRANSFERASE 2"/>
    <property type="match status" value="1"/>
</dbReference>
<dbReference type="RefSeq" id="WP_049641401.1">
    <property type="nucleotide sequence ID" value="NZ_LFTY01000001.1"/>
</dbReference>
<keyword evidence="3 10" id="KW-0489">Methyltransferase</keyword>
<dbReference type="InterPro" id="IPR035909">
    <property type="entry name" value="CheB_C"/>
</dbReference>
<dbReference type="InterPro" id="IPR000780">
    <property type="entry name" value="CheR_MeTrfase"/>
</dbReference>